<dbReference type="CDD" id="cd06225">
    <property type="entry name" value="HAMP"/>
    <property type="match status" value="1"/>
</dbReference>
<dbReference type="GO" id="GO:0016020">
    <property type="term" value="C:membrane"/>
    <property type="evidence" value="ECO:0007669"/>
    <property type="project" value="InterPro"/>
</dbReference>
<dbReference type="RefSeq" id="WP_098039168.1">
    <property type="nucleotide sequence ID" value="NZ_CWGJ01000027.1"/>
</dbReference>
<dbReference type="EMBL" id="CWGJ01000027">
    <property type="protein sequence ID" value="CRX39297.1"/>
    <property type="molecule type" value="Genomic_DNA"/>
</dbReference>
<sequence>MITIKARLIILAGFMSATILALGFYGWFSLQHALAGQERIYHGGVDATGELYQIGSKINHALFDAVKVYTKTMSWEEGEKSLKNVDESISSSVDAYHKLNLTQEQNSAWGRLAAGIQQVRGELKNLQVIYAKKDYETLEKFLQQAPSVFDPVQDQRILLIQMHLNETAKDFKEEVDEASQAVRVSFFLMAFGTIAGLLSAGLLIKNITDSLNYTINAVNQLAKGDTTVQIETKSKDEIEKLLLAMQRMIATTNLIIEALKAVSSGDLTATVVPRSEKDTLAIAVKDLINKLRQMISKVQSEVKTVVGSSHEIVTSVTQVSSNTAETAAAVTETTTTTEELKQTAHVASEKAQGVLDNAEETLKIVRTSEQSLGSTIADMLQIQEKMRTISESIIKLSENSQAIGAIIDTVNDLAEQSNLLAGKALAVNAAIEAARAGEQGKSFGVVAQEIRNLAEQSKSATIQVRSILNDIQNATSAAVMATEQGSKAVSKGVEQSSETAAAIKNLCFSIETVAQAAKQIALSSQQQLIGIDQVTVAMANINEASGQHVEHMRQIESSVLSLNSVGSTLKEIVEQYKMVV</sequence>
<dbReference type="GO" id="GO:0007165">
    <property type="term" value="P:signal transduction"/>
    <property type="evidence" value="ECO:0007669"/>
    <property type="project" value="UniProtKB-KW"/>
</dbReference>
<keyword evidence="4" id="KW-1133">Transmembrane helix</keyword>
<keyword evidence="1 3" id="KW-0807">Transducer</keyword>
<dbReference type="OrthoDB" id="176689at2"/>
<dbReference type="InterPro" id="IPR024478">
    <property type="entry name" value="HlyB_4HB_MCP"/>
</dbReference>
<evidence type="ECO:0000259" key="5">
    <source>
        <dbReference type="PROSITE" id="PS50111"/>
    </source>
</evidence>
<dbReference type="SMART" id="SM00304">
    <property type="entry name" value="HAMP"/>
    <property type="match status" value="1"/>
</dbReference>
<dbReference type="InterPro" id="IPR004089">
    <property type="entry name" value="MCPsignal_dom"/>
</dbReference>
<dbReference type="PANTHER" id="PTHR32089:SF112">
    <property type="entry name" value="LYSOZYME-LIKE PROTEIN-RELATED"/>
    <property type="match status" value="1"/>
</dbReference>
<accession>A0A0H5DRR2</accession>
<evidence type="ECO:0000256" key="4">
    <source>
        <dbReference type="SAM" id="Phobius"/>
    </source>
</evidence>
<keyword evidence="8" id="KW-1185">Reference proteome</keyword>
<dbReference type="PROSITE" id="PS50111">
    <property type="entry name" value="CHEMOTAXIS_TRANSDUC_2"/>
    <property type="match status" value="1"/>
</dbReference>
<keyword evidence="4" id="KW-0472">Membrane</keyword>
<dbReference type="Proteomes" id="UP000220251">
    <property type="component" value="Unassembled WGS sequence"/>
</dbReference>
<evidence type="ECO:0000313" key="8">
    <source>
        <dbReference type="Proteomes" id="UP000220251"/>
    </source>
</evidence>
<dbReference type="Gene3D" id="1.10.287.950">
    <property type="entry name" value="Methyl-accepting chemotaxis protein"/>
    <property type="match status" value="1"/>
</dbReference>
<feature type="transmembrane region" description="Helical" evidence="4">
    <location>
        <begin position="6"/>
        <end position="28"/>
    </location>
</feature>
<keyword evidence="4" id="KW-0812">Transmembrane</keyword>
<dbReference type="Pfam" id="PF12729">
    <property type="entry name" value="4HB_MCP_1"/>
    <property type="match status" value="1"/>
</dbReference>
<dbReference type="SMART" id="SM00283">
    <property type="entry name" value="MA"/>
    <property type="match status" value="1"/>
</dbReference>
<protein>
    <submittedName>
        <fullName evidence="7">Methyl-accepting chemotaxis protein</fullName>
    </submittedName>
</protein>
<dbReference type="AlphaFoldDB" id="A0A0H5DRR2"/>
<evidence type="ECO:0000259" key="6">
    <source>
        <dbReference type="PROSITE" id="PS50885"/>
    </source>
</evidence>
<name>A0A0H5DRR2_9BACT</name>
<feature type="domain" description="HAMP" evidence="6">
    <location>
        <begin position="205"/>
        <end position="257"/>
    </location>
</feature>
<dbReference type="Pfam" id="PF00015">
    <property type="entry name" value="MCPsignal"/>
    <property type="match status" value="1"/>
</dbReference>
<dbReference type="SUPFAM" id="SSF58104">
    <property type="entry name" value="Methyl-accepting chemotaxis protein (MCP) signaling domain"/>
    <property type="match status" value="1"/>
</dbReference>
<dbReference type="PANTHER" id="PTHR32089">
    <property type="entry name" value="METHYL-ACCEPTING CHEMOTAXIS PROTEIN MCPB"/>
    <property type="match status" value="1"/>
</dbReference>
<organism evidence="7 8">
    <name type="scientific">Estrella lausannensis</name>
    <dbReference type="NCBI Taxonomy" id="483423"/>
    <lineage>
        <taxon>Bacteria</taxon>
        <taxon>Pseudomonadati</taxon>
        <taxon>Chlamydiota</taxon>
        <taxon>Chlamydiia</taxon>
        <taxon>Parachlamydiales</taxon>
        <taxon>Candidatus Criblamydiaceae</taxon>
        <taxon>Estrella</taxon>
    </lineage>
</organism>
<evidence type="ECO:0000256" key="1">
    <source>
        <dbReference type="ARBA" id="ARBA00023224"/>
    </source>
</evidence>
<reference evidence="8" key="1">
    <citation type="submission" date="2015-06" db="EMBL/GenBank/DDBJ databases">
        <authorList>
            <person name="Bertelli C."/>
        </authorList>
    </citation>
    <scope>NUCLEOTIDE SEQUENCE [LARGE SCALE GENOMIC DNA]</scope>
    <source>
        <strain evidence="8">CRIB-30</strain>
    </source>
</reference>
<feature type="domain" description="Methyl-accepting transducer" evidence="5">
    <location>
        <begin position="301"/>
        <end position="542"/>
    </location>
</feature>
<dbReference type="Pfam" id="PF00672">
    <property type="entry name" value="HAMP"/>
    <property type="match status" value="1"/>
</dbReference>
<evidence type="ECO:0000256" key="2">
    <source>
        <dbReference type="ARBA" id="ARBA00029447"/>
    </source>
</evidence>
<evidence type="ECO:0000313" key="7">
    <source>
        <dbReference type="EMBL" id="CRX39297.1"/>
    </source>
</evidence>
<gene>
    <name evidence="7" type="primary">mcpA</name>
    <name evidence="7" type="ORF">ELAC_1975</name>
</gene>
<dbReference type="PROSITE" id="PS50885">
    <property type="entry name" value="HAMP"/>
    <property type="match status" value="1"/>
</dbReference>
<proteinExistence type="inferred from homology"/>
<comment type="similarity">
    <text evidence="2">Belongs to the methyl-accepting chemotaxis (MCP) protein family.</text>
</comment>
<evidence type="ECO:0000256" key="3">
    <source>
        <dbReference type="PROSITE-ProRule" id="PRU00284"/>
    </source>
</evidence>
<dbReference type="InterPro" id="IPR003660">
    <property type="entry name" value="HAMP_dom"/>
</dbReference>
<dbReference type="Gene3D" id="6.10.340.10">
    <property type="match status" value="1"/>
</dbReference>